<evidence type="ECO:0000313" key="2">
    <source>
        <dbReference type="EMBL" id="KAF2883173.1"/>
    </source>
</evidence>
<dbReference type="EMBL" id="VTPC01090549">
    <property type="protein sequence ID" value="KAF2883173.1"/>
    <property type="molecule type" value="Genomic_DNA"/>
</dbReference>
<protein>
    <recommendedName>
        <fullName evidence="4">DDE-1 domain-containing protein</fullName>
    </recommendedName>
</protein>
<keyword evidence="3" id="KW-1185">Reference proteome</keyword>
<gene>
    <name evidence="2" type="ORF">ILUMI_23000</name>
</gene>
<dbReference type="AlphaFoldDB" id="A0A8K0CEP9"/>
<comment type="caution">
    <text evidence="2">The sequence shown here is derived from an EMBL/GenBank/DDBJ whole genome shotgun (WGS) entry which is preliminary data.</text>
</comment>
<organism evidence="2 3">
    <name type="scientific">Ignelater luminosus</name>
    <name type="common">Cucubano</name>
    <name type="synonym">Pyrophorus luminosus</name>
    <dbReference type="NCBI Taxonomy" id="2038154"/>
    <lineage>
        <taxon>Eukaryota</taxon>
        <taxon>Metazoa</taxon>
        <taxon>Ecdysozoa</taxon>
        <taxon>Arthropoda</taxon>
        <taxon>Hexapoda</taxon>
        <taxon>Insecta</taxon>
        <taxon>Pterygota</taxon>
        <taxon>Neoptera</taxon>
        <taxon>Endopterygota</taxon>
        <taxon>Coleoptera</taxon>
        <taxon>Polyphaga</taxon>
        <taxon>Elateriformia</taxon>
        <taxon>Elateroidea</taxon>
        <taxon>Elateridae</taxon>
        <taxon>Agrypninae</taxon>
        <taxon>Pyrophorini</taxon>
        <taxon>Ignelater</taxon>
    </lineage>
</organism>
<evidence type="ECO:0000256" key="1">
    <source>
        <dbReference type="SAM" id="MobiDB-lite"/>
    </source>
</evidence>
<reference evidence="2" key="1">
    <citation type="submission" date="2019-08" db="EMBL/GenBank/DDBJ databases">
        <title>The genome of the North American firefly Photinus pyralis.</title>
        <authorList>
            <consortium name="Photinus pyralis genome working group"/>
            <person name="Fallon T.R."/>
            <person name="Sander Lower S.E."/>
            <person name="Weng J.-K."/>
        </authorList>
    </citation>
    <scope>NUCLEOTIDE SEQUENCE</scope>
    <source>
        <strain evidence="2">TRF0915ILg1</strain>
        <tissue evidence="2">Whole body</tissue>
    </source>
</reference>
<proteinExistence type="predicted"/>
<accession>A0A8K0CEP9</accession>
<evidence type="ECO:0008006" key="4">
    <source>
        <dbReference type="Google" id="ProtNLM"/>
    </source>
</evidence>
<feature type="region of interest" description="Disordered" evidence="1">
    <location>
        <begin position="52"/>
        <end position="168"/>
    </location>
</feature>
<name>A0A8K0CEP9_IGNLU</name>
<feature type="compositionally biased region" description="Low complexity" evidence="1">
    <location>
        <begin position="57"/>
        <end position="77"/>
    </location>
</feature>
<sequence length="168" mass="17761">MPPQLWKNGPPEAIYHCCKNGWVATELFTEWLKHFATHVNVSVEHPISVASDDKDAAAPSSAHPSASNSTSANLTSPVPATASHTSDTNSSRNPTTNIGILNSTIPPSSGSLQHVTSRKRTTVSVADVSPIPGPSNATNKNPLTKRCKTTKQRSEILAASPIKESLSS</sequence>
<feature type="compositionally biased region" description="Polar residues" evidence="1">
    <location>
        <begin position="82"/>
        <end position="115"/>
    </location>
</feature>
<dbReference type="Proteomes" id="UP000801492">
    <property type="component" value="Unassembled WGS sequence"/>
</dbReference>
<evidence type="ECO:0000313" key="3">
    <source>
        <dbReference type="Proteomes" id="UP000801492"/>
    </source>
</evidence>